<comment type="caution">
    <text evidence="1">The sequence shown here is derived from an EMBL/GenBank/DDBJ whole genome shotgun (WGS) entry which is preliminary data.</text>
</comment>
<gene>
    <name evidence="1" type="ORF">CWE09_08810</name>
</gene>
<evidence type="ECO:0000313" key="1">
    <source>
        <dbReference type="EMBL" id="RUO26779.1"/>
    </source>
</evidence>
<dbReference type="RefSeq" id="WP_126803592.1">
    <property type="nucleotide sequence ID" value="NZ_PIPL01000001.1"/>
</dbReference>
<organism evidence="1 2">
    <name type="scientific">Aliidiomarina minuta</name>
    <dbReference type="NCBI Taxonomy" id="880057"/>
    <lineage>
        <taxon>Bacteria</taxon>
        <taxon>Pseudomonadati</taxon>
        <taxon>Pseudomonadota</taxon>
        <taxon>Gammaproteobacteria</taxon>
        <taxon>Alteromonadales</taxon>
        <taxon>Idiomarinaceae</taxon>
        <taxon>Aliidiomarina</taxon>
    </lineage>
</organism>
<keyword evidence="2" id="KW-1185">Reference proteome</keyword>
<dbReference type="EMBL" id="PIPL01000001">
    <property type="protein sequence ID" value="RUO26779.1"/>
    <property type="molecule type" value="Genomic_DNA"/>
</dbReference>
<reference evidence="1 2" key="1">
    <citation type="journal article" date="2011" name="Front. Microbiol.">
        <title>Genomic signatures of strain selection and enhancement in Bacillus atrophaeus var. globigii, a historical biowarfare simulant.</title>
        <authorList>
            <person name="Gibbons H.S."/>
            <person name="Broomall S.M."/>
            <person name="McNew L.A."/>
            <person name="Daligault H."/>
            <person name="Chapman C."/>
            <person name="Bruce D."/>
            <person name="Karavis M."/>
            <person name="Krepps M."/>
            <person name="McGregor P.A."/>
            <person name="Hong C."/>
            <person name="Park K.H."/>
            <person name="Akmal A."/>
            <person name="Feldman A."/>
            <person name="Lin J.S."/>
            <person name="Chang W.E."/>
            <person name="Higgs B.W."/>
            <person name="Demirev P."/>
            <person name="Lindquist J."/>
            <person name="Liem A."/>
            <person name="Fochler E."/>
            <person name="Read T.D."/>
            <person name="Tapia R."/>
            <person name="Johnson S."/>
            <person name="Bishop-Lilly K.A."/>
            <person name="Detter C."/>
            <person name="Han C."/>
            <person name="Sozhamannan S."/>
            <person name="Rosenzweig C.N."/>
            <person name="Skowronski E.W."/>
        </authorList>
    </citation>
    <scope>NUCLEOTIDE SEQUENCE [LARGE SCALE GENOMIC DNA]</scope>
    <source>
        <strain evidence="1 2">MLST1</strain>
    </source>
</reference>
<accession>A0A432W9K2</accession>
<evidence type="ECO:0000313" key="2">
    <source>
        <dbReference type="Proteomes" id="UP000288293"/>
    </source>
</evidence>
<name>A0A432W9K2_9GAMM</name>
<dbReference type="Gene3D" id="3.40.50.300">
    <property type="entry name" value="P-loop containing nucleotide triphosphate hydrolases"/>
    <property type="match status" value="1"/>
</dbReference>
<proteinExistence type="predicted"/>
<dbReference type="AlphaFoldDB" id="A0A432W9K2"/>
<protein>
    <recommendedName>
        <fullName evidence="3">SOS-response cell division inhibitor</fullName>
    </recommendedName>
</protein>
<dbReference type="OrthoDB" id="6239438at2"/>
<evidence type="ECO:0008006" key="3">
    <source>
        <dbReference type="Google" id="ProtNLM"/>
    </source>
</evidence>
<dbReference type="SUPFAM" id="SSF52540">
    <property type="entry name" value="P-loop containing nucleoside triphosphate hydrolases"/>
    <property type="match status" value="1"/>
</dbReference>
<dbReference type="Proteomes" id="UP000288293">
    <property type="component" value="Unassembled WGS sequence"/>
</dbReference>
<dbReference type="InterPro" id="IPR027417">
    <property type="entry name" value="P-loop_NTPase"/>
</dbReference>
<sequence length="150" mass="17051">MSHIINNSRRISHPGLWSDEHTTQITTQINWHPEQEKLQQMLRTISTLPKASDKWVTIIGTPTQLTSKAFLQQLETAGISRHRIRWIRTRDEDTAVWAAEQAMLIDNSELVIAWLGQCKGRNLQRASLAARVSQASTFLFTGNDSPTPLH</sequence>